<keyword evidence="1" id="KW-0677">Repeat</keyword>
<keyword evidence="9" id="KW-1185">Reference proteome</keyword>
<dbReference type="PROSITE" id="PS50088">
    <property type="entry name" value="ANK_REPEAT"/>
    <property type="match status" value="3"/>
</dbReference>
<organism evidence="6 8">
    <name type="scientific">Cercospora beticola</name>
    <name type="common">Sugarbeet leaf spot fungus</name>
    <dbReference type="NCBI Taxonomy" id="122368"/>
    <lineage>
        <taxon>Eukaryota</taxon>
        <taxon>Fungi</taxon>
        <taxon>Dikarya</taxon>
        <taxon>Ascomycota</taxon>
        <taxon>Pezizomycotina</taxon>
        <taxon>Dothideomycetes</taxon>
        <taxon>Dothideomycetidae</taxon>
        <taxon>Mycosphaerellales</taxon>
        <taxon>Mycosphaerellaceae</taxon>
        <taxon>Cercospora</taxon>
    </lineage>
</organism>
<reference evidence="6 8" key="1">
    <citation type="submission" date="2015-10" db="EMBL/GenBank/DDBJ databases">
        <title>The cercosporin biosynthetic gene cluster was horizontally transferred to several fungal lineages and shown to be expanded in Cercospora beticola based on microsynteny with recipient genomes.</title>
        <authorList>
            <person name="De Jonge R."/>
            <person name="Ebert M.K."/>
            <person name="Suttle J.C."/>
            <person name="Jurick Ii W.M."/>
            <person name="Secor G.A."/>
            <person name="Thomma B.P."/>
            <person name="Van De Peer Y."/>
            <person name="Bolton M.D."/>
        </authorList>
    </citation>
    <scope>NUCLEOTIDE SEQUENCE [LARGE SCALE GENOMIC DNA]</scope>
    <source>
        <strain evidence="6 8">09-40</strain>
    </source>
</reference>
<dbReference type="Proteomes" id="UP001302367">
    <property type="component" value="Chromosome 6"/>
</dbReference>
<dbReference type="Pfam" id="PF12796">
    <property type="entry name" value="Ank_2"/>
    <property type="match status" value="1"/>
</dbReference>
<evidence type="ECO:0000313" key="8">
    <source>
        <dbReference type="Proteomes" id="UP000230605"/>
    </source>
</evidence>
<evidence type="ECO:0000256" key="3">
    <source>
        <dbReference type="PROSITE-ProRule" id="PRU00023"/>
    </source>
</evidence>
<feature type="repeat" description="ANK" evidence="3">
    <location>
        <begin position="543"/>
        <end position="570"/>
    </location>
</feature>
<evidence type="ECO:0000256" key="4">
    <source>
        <dbReference type="SAM" id="Coils"/>
    </source>
</evidence>
<evidence type="ECO:0000313" key="7">
    <source>
        <dbReference type="EMBL" id="WPB05374.1"/>
    </source>
</evidence>
<proteinExistence type="predicted"/>
<keyword evidence="4" id="KW-0175">Coiled coil</keyword>
<feature type="region of interest" description="Disordered" evidence="5">
    <location>
        <begin position="1716"/>
        <end position="1736"/>
    </location>
</feature>
<keyword evidence="2 3" id="KW-0040">ANK repeat</keyword>
<feature type="compositionally biased region" description="Acidic residues" evidence="5">
    <location>
        <begin position="642"/>
        <end position="660"/>
    </location>
</feature>
<evidence type="ECO:0000256" key="1">
    <source>
        <dbReference type="ARBA" id="ARBA00022737"/>
    </source>
</evidence>
<dbReference type="InterPro" id="IPR036770">
    <property type="entry name" value="Ankyrin_rpt-contain_sf"/>
</dbReference>
<name>A0A2G5HQG5_CERBT</name>
<dbReference type="EMBL" id="CP134189">
    <property type="protein sequence ID" value="WPB05374.1"/>
    <property type="molecule type" value="Genomic_DNA"/>
</dbReference>
<dbReference type="EMBL" id="LKMD01000104">
    <property type="protein sequence ID" value="PIA94770.1"/>
    <property type="molecule type" value="Genomic_DNA"/>
</dbReference>
<accession>A0A2G5HQG5</accession>
<gene>
    <name evidence="6" type="ORF">CB0940_08789</name>
    <name evidence="7" type="ORF">RHO25_010026</name>
</gene>
<evidence type="ECO:0000313" key="6">
    <source>
        <dbReference type="EMBL" id="PIA94770.1"/>
    </source>
</evidence>
<evidence type="ECO:0000256" key="5">
    <source>
        <dbReference type="SAM" id="MobiDB-lite"/>
    </source>
</evidence>
<dbReference type="OrthoDB" id="539213at2759"/>
<feature type="coiled-coil region" evidence="4">
    <location>
        <begin position="1003"/>
        <end position="1047"/>
    </location>
</feature>
<dbReference type="PANTHER" id="PTHR24171">
    <property type="entry name" value="ANKYRIN REPEAT DOMAIN-CONTAINING PROTEIN 39-RELATED"/>
    <property type="match status" value="1"/>
</dbReference>
<dbReference type="PROSITE" id="PS50297">
    <property type="entry name" value="ANK_REP_REGION"/>
    <property type="match status" value="2"/>
</dbReference>
<dbReference type="SMART" id="SM00248">
    <property type="entry name" value="ANK"/>
    <property type="match status" value="10"/>
</dbReference>
<feature type="region of interest" description="Disordered" evidence="5">
    <location>
        <begin position="599"/>
        <end position="691"/>
    </location>
</feature>
<protein>
    <submittedName>
        <fullName evidence="6">Hypotheticalsprotein</fullName>
    </submittedName>
</protein>
<evidence type="ECO:0000313" key="9">
    <source>
        <dbReference type="Proteomes" id="UP001302367"/>
    </source>
</evidence>
<feature type="repeat" description="ANK" evidence="3">
    <location>
        <begin position="1639"/>
        <end position="1671"/>
    </location>
</feature>
<dbReference type="Gene3D" id="1.25.40.20">
    <property type="entry name" value="Ankyrin repeat-containing domain"/>
    <property type="match status" value="4"/>
</dbReference>
<dbReference type="Proteomes" id="UP000230605">
    <property type="component" value="Chromosome 6"/>
</dbReference>
<reference evidence="7 9" key="2">
    <citation type="submission" date="2023-09" db="EMBL/GenBank/DDBJ databases">
        <title>Complete-Gapless Cercospora beticola genome.</title>
        <authorList>
            <person name="Wyatt N.A."/>
            <person name="Spanner R.E."/>
            <person name="Bolton M.D."/>
        </authorList>
    </citation>
    <scope>NUCLEOTIDE SEQUENCE [LARGE SCALE GENOMIC DNA]</scope>
    <source>
        <strain evidence="7">Cb09-40</strain>
    </source>
</reference>
<sequence length="1824" mass="206612">MASQAEPVRIDLPKLPVKHEDFIGYLDRNRDRSVAELLQPFQQYDFEMRKVFAQLPSHEAIATPSVVPVFAGQEKTLRARARDLQAEDEKARDSYIMPLKHEERRPNGSPAIAQSFKDFHTNFNVFSESSLVDLNWDNVVAAGSSVVTPLLAVPEEHCGSKRALRQYYHEQIAVASDVDLFLYDLTEEQAIEKIKEIEKSIRDAILTETTTVRTKNAITIVSQYPTRHIQIVLRIYKSISEILTGFDVDCSCAAFDGKQVYASPRAIAAYITQINTIDLSRRSPSYENRLSKYARRGFEVYWPNLDRSRIDPTIFERSFGRTEGLARLLILEKLPKTEDREAYLDQRRAERGRPAINRYLQRRYRIRDNIKDDYEDEVAEWVDSDEVSDYHTFTIPYGPKYHARKIEKLLFTKDLLLNAEWNRPKDRKDINLHRHPAFFGRAEDVFADCCGYCPSPGNEEEEELAEEESKIYVSGDIKGKFLVDNPGRQAIGSFNPISAEGWTDMAYVGNTEQLCRAIVDHDAEFVSSWLEQEGNDPNTRDYTGRTPLHLAVSNSTLEVVELLISHGSRIVARLVDGKTALHLAAMRGSVEIVSALLRKSAANEEEEESKRDAKRKARAAARNDGLDAAMEDATLESKTTDPESDSDVDMVEDAEEEDNMDATTENSMINIKSPASEESQDVLTSAEEKEDEPDVYDVNVVAWDTAVSPLHLAIIKGHGDVVRCLVTEFGADILLPVKLLHDHDRSARGAILTLVLALQLPLVEAEMMTKTLIELGATISQADMQQNTVVQYCIAEQPQMLQMLLDTDKTGAARAINHLAVSGSHWHPSMASPLMKAIIAKDSLVALLLLTNGARPDVDFSAFMKAYHSNREPNSDSKRNREEFEKSIQQPVISAVLHEVPSVAKILIEQHGVDINIIDTHGWRAVHDEYSRRYTKGESLLDCVRSKIKELREWKPVEEDQPEEPIQLKNDDFYLSELTEGSYQWWCAQKQIRAAKDSYGKGLKDYTKAIEEQRTKVKDTTAKTTAIQELITLYEELEATLVKRNAKTFRELYPDIKDPEDRDHHYRHHRYTPEKPQPFKLEFSFQLPDLTDEAQARYLKLFEAAWSGDLKAVKELTLSPWKNGEGEDQPPLKVATKDLFDLSPFHIAVLQGNLELASAIMEIAAAQYQPVEKTENCRYNIDGGDSEYDSENDSVGSDIALHSEIVDENFTVENVGEVSMQVQSRVKPLSMLLWQAPVADFLGGPLRSSPANSSGFSYFGPRRQHTMAGKRTNTGSLKASSQLLSAEKLKTVGEPQNLIQFALHKDDQDLLIALLSLGQQYTEKYVDEDDESAKRFFTIEEDDFLEAIKLDRPHLVAEIIKRTGAGIPLDALVRKSGVEVVEKPKYYQGLSVYGKKRKDWADRGREQTHQPFEAHRPPLLEACRANSIDMVEWFLSDAPIRAYKEFAKTNKDDKRIKLLAEAKRGFETTVAKFLNTQANLAIHCCLLTKPLPETEAMLKFLIKALPESLNFKSQDGFTPLMLCFRFQREKEAKMLIDAAADQTIRTAASENLVHGLLYRTISGDKGLSRLERMLQLIDRRLLPTLFTERSARHPGSLTPIAQWLQQVSESYGIDKYADQVLRKLLTWSECQELNFVNGEGNTPIHVVVRQNNETLTETLLQHDPTLALRENATGRTPYEMAEDGAIAALCDNAPPLPGDYNFPERRVRKHGWPKNFNNEITSRDPQDFINEPDADRRTSQEKVWDLLKAVKAQLETQGLAKRRLVTLNEANEVARRLAAKKGSDRSVPMLTDNNREEVEEAVEKVDEVSLWMNQAAACLEDEDE</sequence>
<dbReference type="Pfam" id="PF00023">
    <property type="entry name" value="Ank"/>
    <property type="match status" value="1"/>
</dbReference>
<dbReference type="InterPro" id="IPR002110">
    <property type="entry name" value="Ankyrin_rpt"/>
</dbReference>
<evidence type="ECO:0000256" key="2">
    <source>
        <dbReference type="ARBA" id="ARBA00023043"/>
    </source>
</evidence>
<feature type="repeat" description="ANK" evidence="3">
    <location>
        <begin position="576"/>
        <end position="608"/>
    </location>
</feature>
<dbReference type="SUPFAM" id="SSF48403">
    <property type="entry name" value="Ankyrin repeat"/>
    <property type="match status" value="2"/>
</dbReference>